<dbReference type="SUPFAM" id="SSF50129">
    <property type="entry name" value="GroES-like"/>
    <property type="match status" value="1"/>
</dbReference>
<dbReference type="Pfam" id="PF08240">
    <property type="entry name" value="ADH_N"/>
    <property type="match status" value="1"/>
</dbReference>
<dbReference type="HOGENOM" id="CLU_026673_16_1_1"/>
<dbReference type="EMBL" id="AMGV01000001">
    <property type="protein sequence ID" value="KEF63401.1"/>
    <property type="molecule type" value="Genomic_DNA"/>
</dbReference>
<dbReference type="InterPro" id="IPR013149">
    <property type="entry name" value="ADH-like_C"/>
</dbReference>
<evidence type="ECO:0000313" key="4">
    <source>
        <dbReference type="EMBL" id="KEF63401.1"/>
    </source>
</evidence>
<dbReference type="InterPro" id="IPR013154">
    <property type="entry name" value="ADH-like_N"/>
</dbReference>
<reference evidence="4 5" key="1">
    <citation type="submission" date="2013-03" db="EMBL/GenBank/DDBJ databases">
        <title>The Genome Sequence of Exophiala aquamarina CBS 119918.</title>
        <authorList>
            <consortium name="The Broad Institute Genomics Platform"/>
            <person name="Cuomo C."/>
            <person name="de Hoog S."/>
            <person name="Gorbushina A."/>
            <person name="Walker B."/>
            <person name="Young S.K."/>
            <person name="Zeng Q."/>
            <person name="Gargeya S."/>
            <person name="Fitzgerald M."/>
            <person name="Haas B."/>
            <person name="Abouelleil A."/>
            <person name="Allen A.W."/>
            <person name="Alvarado L."/>
            <person name="Arachchi H.M."/>
            <person name="Berlin A.M."/>
            <person name="Chapman S.B."/>
            <person name="Gainer-Dewar J."/>
            <person name="Goldberg J."/>
            <person name="Griggs A."/>
            <person name="Gujja S."/>
            <person name="Hansen M."/>
            <person name="Howarth C."/>
            <person name="Imamovic A."/>
            <person name="Ireland A."/>
            <person name="Larimer J."/>
            <person name="McCowan C."/>
            <person name="Murphy C."/>
            <person name="Pearson M."/>
            <person name="Poon T.W."/>
            <person name="Priest M."/>
            <person name="Roberts A."/>
            <person name="Saif S."/>
            <person name="Shea T."/>
            <person name="Sisk P."/>
            <person name="Sykes S."/>
            <person name="Wortman J."/>
            <person name="Nusbaum C."/>
            <person name="Birren B."/>
        </authorList>
    </citation>
    <scope>NUCLEOTIDE SEQUENCE [LARGE SCALE GENOMIC DNA]</scope>
    <source>
        <strain evidence="4 5">CBS 119918</strain>
    </source>
</reference>
<proteinExistence type="inferred from homology"/>
<sequence>MGTQKAIELQGEPGNVKLVTDRRLPRHRPGYVIVDVKAVALNPTDWKHVDYHNTKGALAGCDFAGVVAETGDGYTKDWKVGDRIAGIVHGGNQLELEDGAFAERIAVRADIGFRIPNSLSFEEASTLGVGIITVAQGLFQQMGLSWPNKPSSSADFILIYGGSSATGTLGIQFAKLAGYRVISTSSKHNFELVTSLGAEAAFDYKDPDVTDQIKKYTNGNLKYVWDTIALPPTAKICAGVISPGGTYGSILNVEFPRDDVKKTFSLGYTAMGEPVKKWAFEVKDTTADFEFMKKWVKEIVDPLLAEGRIKVHPTRVSQGLDKVFEGFDLMRHDKVSGQKLVYTL</sequence>
<protein>
    <recommendedName>
        <fullName evidence="3">Enoyl reductase (ER) domain-containing protein</fullName>
    </recommendedName>
</protein>
<dbReference type="InterPro" id="IPR036291">
    <property type="entry name" value="NAD(P)-bd_dom_sf"/>
</dbReference>
<dbReference type="VEuPathDB" id="FungiDB:A1O9_01379"/>
<evidence type="ECO:0000256" key="1">
    <source>
        <dbReference type="ARBA" id="ARBA00008072"/>
    </source>
</evidence>
<accession>A0A072PU73</accession>
<name>A0A072PU73_9EURO</name>
<comment type="caution">
    <text evidence="4">The sequence shown here is derived from an EMBL/GenBank/DDBJ whole genome shotgun (WGS) entry which is preliminary data.</text>
</comment>
<gene>
    <name evidence="4" type="ORF">A1O9_01379</name>
</gene>
<dbReference type="PANTHER" id="PTHR45348">
    <property type="entry name" value="HYPOTHETICAL OXIDOREDUCTASE (EUROFUNG)"/>
    <property type="match status" value="1"/>
</dbReference>
<dbReference type="GO" id="GO:0016651">
    <property type="term" value="F:oxidoreductase activity, acting on NAD(P)H"/>
    <property type="evidence" value="ECO:0007669"/>
    <property type="project" value="InterPro"/>
</dbReference>
<dbReference type="InterPro" id="IPR020843">
    <property type="entry name" value="ER"/>
</dbReference>
<dbReference type="OrthoDB" id="48317at2759"/>
<dbReference type="RefSeq" id="XP_013265991.1">
    <property type="nucleotide sequence ID" value="XM_013410537.1"/>
</dbReference>
<evidence type="ECO:0000256" key="2">
    <source>
        <dbReference type="ARBA" id="ARBA00023002"/>
    </source>
</evidence>
<dbReference type="Pfam" id="PF00107">
    <property type="entry name" value="ADH_zinc_N"/>
    <property type="match status" value="1"/>
</dbReference>
<dbReference type="Gene3D" id="3.40.50.720">
    <property type="entry name" value="NAD(P)-binding Rossmann-like Domain"/>
    <property type="match status" value="1"/>
</dbReference>
<dbReference type="SUPFAM" id="SSF51735">
    <property type="entry name" value="NAD(P)-binding Rossmann-fold domains"/>
    <property type="match status" value="1"/>
</dbReference>
<evidence type="ECO:0000313" key="5">
    <source>
        <dbReference type="Proteomes" id="UP000027920"/>
    </source>
</evidence>
<dbReference type="Proteomes" id="UP000027920">
    <property type="component" value="Unassembled WGS sequence"/>
</dbReference>
<evidence type="ECO:0000259" key="3">
    <source>
        <dbReference type="SMART" id="SM00829"/>
    </source>
</evidence>
<feature type="domain" description="Enoyl reductase (ER)" evidence="3">
    <location>
        <begin position="11"/>
        <end position="341"/>
    </location>
</feature>
<keyword evidence="5" id="KW-1185">Reference proteome</keyword>
<dbReference type="AlphaFoldDB" id="A0A072PU73"/>
<dbReference type="STRING" id="1182545.A0A072PU73"/>
<dbReference type="PANTHER" id="PTHR45348:SF2">
    <property type="entry name" value="ZINC-TYPE ALCOHOL DEHYDROGENASE-LIKE PROTEIN C2E1P3.01"/>
    <property type="match status" value="1"/>
</dbReference>
<dbReference type="GeneID" id="25276325"/>
<dbReference type="SMART" id="SM00829">
    <property type="entry name" value="PKS_ER"/>
    <property type="match status" value="1"/>
</dbReference>
<keyword evidence="2" id="KW-0560">Oxidoreductase</keyword>
<comment type="similarity">
    <text evidence="1">Belongs to the zinc-containing alcohol dehydrogenase family.</text>
</comment>
<dbReference type="InterPro" id="IPR047122">
    <property type="entry name" value="Trans-enoyl_RdTase-like"/>
</dbReference>
<organism evidence="4 5">
    <name type="scientific">Exophiala aquamarina CBS 119918</name>
    <dbReference type="NCBI Taxonomy" id="1182545"/>
    <lineage>
        <taxon>Eukaryota</taxon>
        <taxon>Fungi</taxon>
        <taxon>Dikarya</taxon>
        <taxon>Ascomycota</taxon>
        <taxon>Pezizomycotina</taxon>
        <taxon>Eurotiomycetes</taxon>
        <taxon>Chaetothyriomycetidae</taxon>
        <taxon>Chaetothyriales</taxon>
        <taxon>Herpotrichiellaceae</taxon>
        <taxon>Exophiala</taxon>
    </lineage>
</organism>
<dbReference type="InterPro" id="IPR011032">
    <property type="entry name" value="GroES-like_sf"/>
</dbReference>
<dbReference type="Gene3D" id="3.90.180.10">
    <property type="entry name" value="Medium-chain alcohol dehydrogenases, catalytic domain"/>
    <property type="match status" value="1"/>
</dbReference>
<dbReference type="CDD" id="cd08249">
    <property type="entry name" value="enoyl_reductase_like"/>
    <property type="match status" value="1"/>
</dbReference>